<organism evidence="2 3">
    <name type="scientific">Gigaspora margarita</name>
    <dbReference type="NCBI Taxonomy" id="4874"/>
    <lineage>
        <taxon>Eukaryota</taxon>
        <taxon>Fungi</taxon>
        <taxon>Fungi incertae sedis</taxon>
        <taxon>Mucoromycota</taxon>
        <taxon>Glomeromycotina</taxon>
        <taxon>Glomeromycetes</taxon>
        <taxon>Diversisporales</taxon>
        <taxon>Gigasporaceae</taxon>
        <taxon>Gigaspora</taxon>
    </lineage>
</organism>
<evidence type="ECO:0000313" key="3">
    <source>
        <dbReference type="Proteomes" id="UP000439903"/>
    </source>
</evidence>
<evidence type="ECO:0000256" key="1">
    <source>
        <dbReference type="SAM" id="MobiDB-lite"/>
    </source>
</evidence>
<accession>A0A8H4AWS8</accession>
<keyword evidence="3" id="KW-1185">Reference proteome</keyword>
<gene>
    <name evidence="2" type="ORF">F8M41_006675</name>
</gene>
<feature type="compositionally biased region" description="Polar residues" evidence="1">
    <location>
        <begin position="65"/>
        <end position="75"/>
    </location>
</feature>
<comment type="caution">
    <text evidence="2">The sequence shown here is derived from an EMBL/GenBank/DDBJ whole genome shotgun (WGS) entry which is preliminary data.</text>
</comment>
<feature type="region of interest" description="Disordered" evidence="1">
    <location>
        <begin position="65"/>
        <end position="86"/>
    </location>
</feature>
<dbReference type="EMBL" id="WTPW01000167">
    <property type="protein sequence ID" value="KAF0540154.1"/>
    <property type="molecule type" value="Genomic_DNA"/>
</dbReference>
<protein>
    <submittedName>
        <fullName evidence="2">Uncharacterized protein</fullName>
    </submittedName>
</protein>
<proteinExistence type="predicted"/>
<dbReference type="Proteomes" id="UP000439903">
    <property type="component" value="Unassembled WGS sequence"/>
</dbReference>
<name>A0A8H4AWS8_GIGMA</name>
<sequence length="86" mass="9529">MFIFASVALPEVLSSSQVTSDFSVPKRQFWINNPTVPPNYKQKEISAFLSSDKVSLLICYLSNDSSARSHSSVLPRNSPVIKAPTR</sequence>
<reference evidence="2 3" key="1">
    <citation type="journal article" date="2019" name="Environ. Microbiol.">
        <title>At the nexus of three kingdoms: the genome of the mycorrhizal fungus Gigaspora margarita provides insights into plant, endobacterial and fungal interactions.</title>
        <authorList>
            <person name="Venice F."/>
            <person name="Ghignone S."/>
            <person name="Salvioli di Fossalunga A."/>
            <person name="Amselem J."/>
            <person name="Novero M."/>
            <person name="Xianan X."/>
            <person name="Sedzielewska Toro K."/>
            <person name="Morin E."/>
            <person name="Lipzen A."/>
            <person name="Grigoriev I.V."/>
            <person name="Henrissat B."/>
            <person name="Martin F.M."/>
            <person name="Bonfante P."/>
        </authorList>
    </citation>
    <scope>NUCLEOTIDE SEQUENCE [LARGE SCALE GENOMIC DNA]</scope>
    <source>
        <strain evidence="2 3">BEG34</strain>
    </source>
</reference>
<evidence type="ECO:0000313" key="2">
    <source>
        <dbReference type="EMBL" id="KAF0540154.1"/>
    </source>
</evidence>
<dbReference type="AlphaFoldDB" id="A0A8H4AWS8"/>